<accession>A0A367LCV8</accession>
<keyword evidence="2" id="KW-1185">Reference proteome</keyword>
<feature type="non-terminal residue" evidence="1">
    <location>
        <position position="1"/>
    </location>
</feature>
<gene>
    <name evidence="1" type="ORF">L249_1331</name>
</gene>
<protein>
    <submittedName>
        <fullName evidence="1">Uncharacterized protein</fullName>
    </submittedName>
</protein>
<dbReference type="AlphaFoldDB" id="A0A367LCV8"/>
<reference evidence="1 2" key="1">
    <citation type="journal article" date="2015" name="BMC Genomics">
        <title>Insights from the genome of Ophiocordyceps polyrhachis-furcata to pathogenicity and host specificity in insect fungi.</title>
        <authorList>
            <person name="Wichadakul D."/>
            <person name="Kobmoo N."/>
            <person name="Ingsriswang S."/>
            <person name="Tangphatsornruang S."/>
            <person name="Chantasingh D."/>
            <person name="Luangsa-ard J.J."/>
            <person name="Eurwilaichitr L."/>
        </authorList>
    </citation>
    <scope>NUCLEOTIDE SEQUENCE [LARGE SCALE GENOMIC DNA]</scope>
    <source>
        <strain evidence="1 2">BCC 54312</strain>
    </source>
</reference>
<comment type="caution">
    <text evidence="1">The sequence shown here is derived from an EMBL/GenBank/DDBJ whole genome shotgun (WGS) entry which is preliminary data.</text>
</comment>
<evidence type="ECO:0000313" key="1">
    <source>
        <dbReference type="EMBL" id="RCI12256.1"/>
    </source>
</evidence>
<evidence type="ECO:0000313" key="2">
    <source>
        <dbReference type="Proteomes" id="UP000253664"/>
    </source>
</evidence>
<sequence length="204" mass="23100">SFFSPFLVLTCSPPLPVGRLEFGKKTPPRVDLRPEQAPKASLERIRYLEIQFFKQKPAKTNDIDQQRTAEGRGKKKRCDSTTVVDLSANYPSAPNHHSYTLFPLHSLFAVITYAAANYSTYSLPSTTGKTYNQLVCQYKRRHITIPVSFSTVAFDFNPSLTAGDVNSLIRPITSRSPLSSRDRHANGSIFFTRVRYSIQYPHRP</sequence>
<dbReference type="Proteomes" id="UP000253664">
    <property type="component" value="Unassembled WGS sequence"/>
</dbReference>
<feature type="non-terminal residue" evidence="1">
    <location>
        <position position="204"/>
    </location>
</feature>
<name>A0A367LCV8_9HYPO</name>
<organism evidence="1 2">
    <name type="scientific">Ophiocordyceps polyrhachis-furcata BCC 54312</name>
    <dbReference type="NCBI Taxonomy" id="1330021"/>
    <lineage>
        <taxon>Eukaryota</taxon>
        <taxon>Fungi</taxon>
        <taxon>Dikarya</taxon>
        <taxon>Ascomycota</taxon>
        <taxon>Pezizomycotina</taxon>
        <taxon>Sordariomycetes</taxon>
        <taxon>Hypocreomycetidae</taxon>
        <taxon>Hypocreales</taxon>
        <taxon>Ophiocordycipitaceae</taxon>
        <taxon>Ophiocordyceps</taxon>
    </lineage>
</organism>
<dbReference type="EMBL" id="LKCN02000007">
    <property type="protein sequence ID" value="RCI12256.1"/>
    <property type="molecule type" value="Genomic_DNA"/>
</dbReference>
<proteinExistence type="predicted"/>